<accession>A0A9D7XTT2</accession>
<dbReference type="InterPro" id="IPR011041">
    <property type="entry name" value="Quinoprot_gluc/sorb_DH_b-prop"/>
</dbReference>
<feature type="chain" id="PRO_5038477834" evidence="1">
    <location>
        <begin position="20"/>
        <end position="571"/>
    </location>
</feature>
<dbReference type="Gene3D" id="2.120.10.30">
    <property type="entry name" value="TolB, C-terminal domain"/>
    <property type="match status" value="1"/>
</dbReference>
<dbReference type="Pfam" id="PF07995">
    <property type="entry name" value="GSDH"/>
    <property type="match status" value="1"/>
</dbReference>
<proteinExistence type="predicted"/>
<organism evidence="3 4">
    <name type="scientific">Candidatus Opimibacter skivensis</name>
    <dbReference type="NCBI Taxonomy" id="2982028"/>
    <lineage>
        <taxon>Bacteria</taxon>
        <taxon>Pseudomonadati</taxon>
        <taxon>Bacteroidota</taxon>
        <taxon>Saprospiria</taxon>
        <taxon>Saprospirales</taxon>
        <taxon>Saprospiraceae</taxon>
        <taxon>Candidatus Opimibacter</taxon>
    </lineage>
</organism>
<evidence type="ECO:0000313" key="4">
    <source>
        <dbReference type="Proteomes" id="UP000808337"/>
    </source>
</evidence>
<keyword evidence="1" id="KW-0732">Signal</keyword>
<dbReference type="PANTHER" id="PTHR19328">
    <property type="entry name" value="HEDGEHOG-INTERACTING PROTEIN"/>
    <property type="match status" value="1"/>
</dbReference>
<gene>
    <name evidence="3" type="ORF">IPP15_11240</name>
</gene>
<evidence type="ECO:0000313" key="3">
    <source>
        <dbReference type="EMBL" id="MBK9982977.1"/>
    </source>
</evidence>
<evidence type="ECO:0000259" key="2">
    <source>
        <dbReference type="Pfam" id="PF07995"/>
    </source>
</evidence>
<dbReference type="AlphaFoldDB" id="A0A9D7XTT2"/>
<sequence length="571" mass="62747">MMRILLLSVFLLLTSKSFTQPTVVFNTVIQPGVLFNPVDITGAGDGSGRLFVVEKRGDVRIIVNNIVQPGFFLDIRDSVETNGERGLLGIAFHPSYPDSPYVFVNYVKKGTVITQICRFTLNPNDPNDLVETSQKILITQAGIQSNHKAGDLAFGPDGYLYIGMGDGGGGGDPGENGQNINTLLAKILRIDINVSVPPYFAYPPDNPFVGVAGNDAVWAYGMRNPWRISFDGVTGDFWIGDVGQDLWEEVDFVYAGTPGGMNFGWDCREGNHVYESAGCPGESAFTYPIFEYPHTCDPPCNTGDGSSMTGGFVYRGAMYPVLYGYYVFADYGSNNVWTLKQTGYGNPPVFSFILQTNTGISAVESFGEADNGELYALSYGGSVYSISATGTLDVGWTKIKATPSHQGNKIEWTLDAVFGINLFQVQRSYFADFNQYVNVAEVAPDPDEINYHYIDPFITSSGSYYRIAAHLDDGSTEYSPVAHILPDSKSKPELTYDFNHNRWRISVPENWQNSDLILYDLQGRIVYSKQTSTGPLFELPSPGMPGCYFIVIRGSEGIWSDRIVASPSKPN</sequence>
<feature type="domain" description="Glucose/Sorbosone dehydrogenase" evidence="2">
    <location>
        <begin position="36"/>
        <end position="340"/>
    </location>
</feature>
<dbReference type="Proteomes" id="UP000808337">
    <property type="component" value="Unassembled WGS sequence"/>
</dbReference>
<dbReference type="EMBL" id="JADKGY010000008">
    <property type="protein sequence ID" value="MBK9982977.1"/>
    <property type="molecule type" value="Genomic_DNA"/>
</dbReference>
<dbReference type="SUPFAM" id="SSF50952">
    <property type="entry name" value="Soluble quinoprotein glucose dehydrogenase"/>
    <property type="match status" value="1"/>
</dbReference>
<comment type="caution">
    <text evidence="3">The sequence shown here is derived from an EMBL/GenBank/DDBJ whole genome shotgun (WGS) entry which is preliminary data.</text>
</comment>
<reference evidence="3 4" key="1">
    <citation type="submission" date="2020-10" db="EMBL/GenBank/DDBJ databases">
        <title>Connecting structure to function with the recovery of over 1000 high-quality activated sludge metagenome-assembled genomes encoding full-length rRNA genes using long-read sequencing.</title>
        <authorList>
            <person name="Singleton C.M."/>
            <person name="Petriglieri F."/>
            <person name="Kristensen J.M."/>
            <person name="Kirkegaard R.H."/>
            <person name="Michaelsen T.Y."/>
            <person name="Andersen M.H."/>
            <person name="Karst S.M."/>
            <person name="Dueholm M.S."/>
            <person name="Nielsen P.H."/>
            <person name="Albertsen M."/>
        </authorList>
    </citation>
    <scope>NUCLEOTIDE SEQUENCE [LARGE SCALE GENOMIC DNA]</scope>
    <source>
        <strain evidence="3">Ribe_18-Q3-R11-54_MAXAC.273</strain>
    </source>
</reference>
<protein>
    <submittedName>
        <fullName evidence="3">PQQ-dependent sugar dehydrogenase</fullName>
    </submittedName>
</protein>
<evidence type="ECO:0000256" key="1">
    <source>
        <dbReference type="SAM" id="SignalP"/>
    </source>
</evidence>
<dbReference type="InterPro" id="IPR012938">
    <property type="entry name" value="Glc/Sorbosone_DH"/>
</dbReference>
<feature type="signal peptide" evidence="1">
    <location>
        <begin position="1"/>
        <end position="19"/>
    </location>
</feature>
<dbReference type="PANTHER" id="PTHR19328:SF75">
    <property type="entry name" value="ALDOSE SUGAR DEHYDROGENASE YLII"/>
    <property type="match status" value="1"/>
</dbReference>
<name>A0A9D7XTT2_9BACT</name>
<dbReference type="InterPro" id="IPR011042">
    <property type="entry name" value="6-blade_b-propeller_TolB-like"/>
</dbReference>